<evidence type="ECO:0000313" key="3">
    <source>
        <dbReference type="Proteomes" id="UP000770015"/>
    </source>
</evidence>
<sequence>MPIEVRPILPVDLDLLERGCAVETLAFAKNVTPVSSVVFVGPFPETEAQDKAKDMAKAMREEGFRLFGAFDTDVEGPDALLGWAKWFVYEEATPKPKPRVFSPGVNPETAAVMFGAIDSVRERNITGKPCVYLNVLVVHPDHQGRGIGKQLMSWGMQEAVRLNIPAWLEASPAGKFLYEKCGFKVIDTIVEPFDRFGVDSSFTVWGMQWDVPNNRCA</sequence>
<proteinExistence type="predicted"/>
<evidence type="ECO:0000259" key="1">
    <source>
        <dbReference type="PROSITE" id="PS51186"/>
    </source>
</evidence>
<organism evidence="2 3">
    <name type="scientific">Plectosphaerella plurivora</name>
    <dbReference type="NCBI Taxonomy" id="936078"/>
    <lineage>
        <taxon>Eukaryota</taxon>
        <taxon>Fungi</taxon>
        <taxon>Dikarya</taxon>
        <taxon>Ascomycota</taxon>
        <taxon>Pezizomycotina</taxon>
        <taxon>Sordariomycetes</taxon>
        <taxon>Hypocreomycetidae</taxon>
        <taxon>Glomerellales</taxon>
        <taxon>Plectosphaerellaceae</taxon>
        <taxon>Plectosphaerella</taxon>
    </lineage>
</organism>
<reference evidence="2" key="1">
    <citation type="journal article" date="2021" name="Nat. Commun.">
        <title>Genetic determinants of endophytism in the Arabidopsis root mycobiome.</title>
        <authorList>
            <person name="Mesny F."/>
            <person name="Miyauchi S."/>
            <person name="Thiergart T."/>
            <person name="Pickel B."/>
            <person name="Atanasova L."/>
            <person name="Karlsson M."/>
            <person name="Huettel B."/>
            <person name="Barry K.W."/>
            <person name="Haridas S."/>
            <person name="Chen C."/>
            <person name="Bauer D."/>
            <person name="Andreopoulos W."/>
            <person name="Pangilinan J."/>
            <person name="LaButti K."/>
            <person name="Riley R."/>
            <person name="Lipzen A."/>
            <person name="Clum A."/>
            <person name="Drula E."/>
            <person name="Henrissat B."/>
            <person name="Kohler A."/>
            <person name="Grigoriev I.V."/>
            <person name="Martin F.M."/>
            <person name="Hacquard S."/>
        </authorList>
    </citation>
    <scope>NUCLEOTIDE SEQUENCE</scope>
    <source>
        <strain evidence="2">MPI-SDFR-AT-0117</strain>
    </source>
</reference>
<dbReference type="PROSITE" id="PS51186">
    <property type="entry name" value="GNAT"/>
    <property type="match status" value="1"/>
</dbReference>
<dbReference type="EMBL" id="JAGSXJ010000014">
    <property type="protein sequence ID" value="KAH6685867.1"/>
    <property type="molecule type" value="Genomic_DNA"/>
</dbReference>
<dbReference type="InterPro" id="IPR052523">
    <property type="entry name" value="Trichothecene_AcTrans"/>
</dbReference>
<comment type="caution">
    <text evidence="2">The sequence shown here is derived from an EMBL/GenBank/DDBJ whole genome shotgun (WGS) entry which is preliminary data.</text>
</comment>
<dbReference type="Pfam" id="PF13508">
    <property type="entry name" value="Acetyltransf_7"/>
    <property type="match status" value="1"/>
</dbReference>
<accession>A0A9P8VA46</accession>
<name>A0A9P8VA46_9PEZI</name>
<protein>
    <submittedName>
        <fullName evidence="2">Acyl-CoA N-acyltransferase</fullName>
    </submittedName>
</protein>
<dbReference type="PANTHER" id="PTHR42791:SF2">
    <property type="entry name" value="N-ACETYLTRANSFERASE DOMAIN-CONTAINING PROTEIN"/>
    <property type="match status" value="1"/>
</dbReference>
<feature type="domain" description="N-acetyltransferase" evidence="1">
    <location>
        <begin position="54"/>
        <end position="212"/>
    </location>
</feature>
<gene>
    <name evidence="2" type="ORF">F5X68DRAFT_17324</name>
</gene>
<dbReference type="InterPro" id="IPR016181">
    <property type="entry name" value="Acyl_CoA_acyltransferase"/>
</dbReference>
<dbReference type="PANTHER" id="PTHR42791">
    <property type="entry name" value="GNAT FAMILY ACETYLTRANSFERASE"/>
    <property type="match status" value="1"/>
</dbReference>
<dbReference type="InterPro" id="IPR000182">
    <property type="entry name" value="GNAT_dom"/>
</dbReference>
<dbReference type="OrthoDB" id="410198at2759"/>
<dbReference type="Proteomes" id="UP000770015">
    <property type="component" value="Unassembled WGS sequence"/>
</dbReference>
<evidence type="ECO:0000313" key="2">
    <source>
        <dbReference type="EMBL" id="KAH6685867.1"/>
    </source>
</evidence>
<dbReference type="GO" id="GO:0016747">
    <property type="term" value="F:acyltransferase activity, transferring groups other than amino-acyl groups"/>
    <property type="evidence" value="ECO:0007669"/>
    <property type="project" value="InterPro"/>
</dbReference>
<dbReference type="Gene3D" id="3.40.630.30">
    <property type="match status" value="1"/>
</dbReference>
<dbReference type="AlphaFoldDB" id="A0A9P8VA46"/>
<dbReference type="CDD" id="cd04301">
    <property type="entry name" value="NAT_SF"/>
    <property type="match status" value="1"/>
</dbReference>
<keyword evidence="3" id="KW-1185">Reference proteome</keyword>
<dbReference type="SUPFAM" id="SSF55729">
    <property type="entry name" value="Acyl-CoA N-acyltransferases (Nat)"/>
    <property type="match status" value="1"/>
</dbReference>